<dbReference type="OrthoDB" id="2641858at2759"/>
<keyword evidence="3" id="KW-1185">Reference proteome</keyword>
<gene>
    <name evidence="2" type="ORF">HD556DRAFT_1529138</name>
</gene>
<dbReference type="EMBL" id="JABBWE010000053">
    <property type="protein sequence ID" value="KAG1790057.1"/>
    <property type="molecule type" value="Genomic_DNA"/>
</dbReference>
<feature type="compositionally biased region" description="Polar residues" evidence="1">
    <location>
        <begin position="11"/>
        <end position="27"/>
    </location>
</feature>
<dbReference type="Proteomes" id="UP000719766">
    <property type="component" value="Unassembled WGS sequence"/>
</dbReference>
<sequence>MLFPTPRTPCANAQHTSATADVAQTNTDDGREQEKGRRQGGERERERGDGRLVALECFDSARPEEPGLGPAYLGPAWAGPGPQAEPCTSLDEHGNITIDAKFQNAFIMAGVVCFVWREGREAFLGASPLKAIKYVMASVGSGTHCALQEQRSAVITVDAFGGQHHEEKFKEIVQAFDDLTDEEKLELESYLQYVLDVGPSQAGNGESSSDSE</sequence>
<proteinExistence type="predicted"/>
<reference evidence="2" key="1">
    <citation type="journal article" date="2020" name="New Phytol.">
        <title>Comparative genomics reveals dynamic genome evolution in host specialist ectomycorrhizal fungi.</title>
        <authorList>
            <person name="Lofgren L.A."/>
            <person name="Nguyen N.H."/>
            <person name="Vilgalys R."/>
            <person name="Ruytinx J."/>
            <person name="Liao H.L."/>
            <person name="Branco S."/>
            <person name="Kuo A."/>
            <person name="LaButti K."/>
            <person name="Lipzen A."/>
            <person name="Andreopoulos W."/>
            <person name="Pangilinan J."/>
            <person name="Riley R."/>
            <person name="Hundley H."/>
            <person name="Na H."/>
            <person name="Barry K."/>
            <person name="Grigoriev I.V."/>
            <person name="Stajich J.E."/>
            <person name="Kennedy P.G."/>
        </authorList>
    </citation>
    <scope>NUCLEOTIDE SEQUENCE</scope>
    <source>
        <strain evidence="2">S12</strain>
    </source>
</reference>
<name>A0A9P7AIA3_9AGAM</name>
<dbReference type="AlphaFoldDB" id="A0A9P7AIA3"/>
<evidence type="ECO:0000313" key="3">
    <source>
        <dbReference type="Proteomes" id="UP000719766"/>
    </source>
</evidence>
<dbReference type="RefSeq" id="XP_041157042.1">
    <property type="nucleotide sequence ID" value="XM_041309401.1"/>
</dbReference>
<evidence type="ECO:0000313" key="2">
    <source>
        <dbReference type="EMBL" id="KAG1790057.1"/>
    </source>
</evidence>
<organism evidence="2 3">
    <name type="scientific">Suillus plorans</name>
    <dbReference type="NCBI Taxonomy" id="116603"/>
    <lineage>
        <taxon>Eukaryota</taxon>
        <taxon>Fungi</taxon>
        <taxon>Dikarya</taxon>
        <taxon>Basidiomycota</taxon>
        <taxon>Agaricomycotina</taxon>
        <taxon>Agaricomycetes</taxon>
        <taxon>Agaricomycetidae</taxon>
        <taxon>Boletales</taxon>
        <taxon>Suillineae</taxon>
        <taxon>Suillaceae</taxon>
        <taxon>Suillus</taxon>
    </lineage>
</organism>
<evidence type="ECO:0000256" key="1">
    <source>
        <dbReference type="SAM" id="MobiDB-lite"/>
    </source>
</evidence>
<dbReference type="GeneID" id="64603165"/>
<comment type="caution">
    <text evidence="2">The sequence shown here is derived from an EMBL/GenBank/DDBJ whole genome shotgun (WGS) entry which is preliminary data.</text>
</comment>
<accession>A0A9P7AIA3</accession>
<feature type="region of interest" description="Disordered" evidence="1">
    <location>
        <begin position="1"/>
        <end position="50"/>
    </location>
</feature>
<feature type="compositionally biased region" description="Basic and acidic residues" evidence="1">
    <location>
        <begin position="28"/>
        <end position="50"/>
    </location>
</feature>
<protein>
    <submittedName>
        <fullName evidence="2">Uncharacterized protein</fullName>
    </submittedName>
</protein>